<keyword evidence="1" id="KW-0812">Transmembrane</keyword>
<comment type="caution">
    <text evidence="2">The sequence shown here is derived from an EMBL/GenBank/DDBJ whole genome shotgun (WGS) entry which is preliminary data.</text>
</comment>
<dbReference type="RefSeq" id="WP_134193044.1">
    <property type="nucleotide sequence ID" value="NZ_JBHLUW010000015.1"/>
</dbReference>
<dbReference type="EMBL" id="SORE01000012">
    <property type="protein sequence ID" value="TDY47720.1"/>
    <property type="molecule type" value="Genomic_DNA"/>
</dbReference>
<keyword evidence="1" id="KW-0472">Membrane</keyword>
<name>A0A4R8LPF7_9BURK</name>
<protein>
    <submittedName>
        <fullName evidence="2">Uncharacterized protein</fullName>
    </submittedName>
</protein>
<keyword evidence="1" id="KW-1133">Transmembrane helix</keyword>
<feature type="transmembrane region" description="Helical" evidence="1">
    <location>
        <begin position="12"/>
        <end position="40"/>
    </location>
</feature>
<proteinExistence type="predicted"/>
<dbReference type="Proteomes" id="UP000295509">
    <property type="component" value="Unassembled WGS sequence"/>
</dbReference>
<evidence type="ECO:0000256" key="1">
    <source>
        <dbReference type="SAM" id="Phobius"/>
    </source>
</evidence>
<evidence type="ECO:0000313" key="3">
    <source>
        <dbReference type="Proteomes" id="UP000295509"/>
    </source>
</evidence>
<reference evidence="2 3" key="1">
    <citation type="submission" date="2019-03" db="EMBL/GenBank/DDBJ databases">
        <title>Genomic Encyclopedia of Type Strains, Phase III (KMG-III): the genomes of soil and plant-associated and newly described type strains.</title>
        <authorList>
            <person name="Whitman W."/>
        </authorList>
    </citation>
    <scope>NUCLEOTIDE SEQUENCE [LARGE SCALE GENOMIC DNA]</scope>
    <source>
        <strain evidence="2 3">LMG 29544</strain>
    </source>
</reference>
<gene>
    <name evidence="2" type="ORF">BX592_112108</name>
</gene>
<evidence type="ECO:0000313" key="2">
    <source>
        <dbReference type="EMBL" id="TDY47720.1"/>
    </source>
</evidence>
<sequence>MQSIPFDALDRIGVQLMFLNAMLFVYLVCKGVAFVTQVVMRRDPPRKSIRSKLAQSDES</sequence>
<accession>A0A4R8LPF7</accession>
<organism evidence="2 3">
    <name type="scientific">Paraburkholderia rhizosphaerae</name>
    <dbReference type="NCBI Taxonomy" id="480658"/>
    <lineage>
        <taxon>Bacteria</taxon>
        <taxon>Pseudomonadati</taxon>
        <taxon>Pseudomonadota</taxon>
        <taxon>Betaproteobacteria</taxon>
        <taxon>Burkholderiales</taxon>
        <taxon>Burkholderiaceae</taxon>
        <taxon>Paraburkholderia</taxon>
    </lineage>
</organism>
<keyword evidence="3" id="KW-1185">Reference proteome</keyword>
<dbReference type="OrthoDB" id="9108931at2"/>
<dbReference type="AlphaFoldDB" id="A0A4R8LPF7"/>